<dbReference type="SUPFAM" id="SSF52266">
    <property type="entry name" value="SGNH hydrolase"/>
    <property type="match status" value="1"/>
</dbReference>
<reference evidence="1" key="1">
    <citation type="journal article" date="2022" name="IScience">
        <title>Evolution of zygomycete secretomes and the origins of terrestrial fungal ecologies.</title>
        <authorList>
            <person name="Chang Y."/>
            <person name="Wang Y."/>
            <person name="Mondo S."/>
            <person name="Ahrendt S."/>
            <person name="Andreopoulos W."/>
            <person name="Barry K."/>
            <person name="Beard J."/>
            <person name="Benny G.L."/>
            <person name="Blankenship S."/>
            <person name="Bonito G."/>
            <person name="Cuomo C."/>
            <person name="Desiro A."/>
            <person name="Gervers K.A."/>
            <person name="Hundley H."/>
            <person name="Kuo A."/>
            <person name="LaButti K."/>
            <person name="Lang B.F."/>
            <person name="Lipzen A."/>
            <person name="O'Donnell K."/>
            <person name="Pangilinan J."/>
            <person name="Reynolds N."/>
            <person name="Sandor L."/>
            <person name="Smith M.E."/>
            <person name="Tsang A."/>
            <person name="Grigoriev I.V."/>
            <person name="Stajich J.E."/>
            <person name="Spatafora J.W."/>
        </authorList>
    </citation>
    <scope>NUCLEOTIDE SEQUENCE</scope>
    <source>
        <strain evidence="1">RSA 2281</strain>
    </source>
</reference>
<dbReference type="GO" id="GO:0004620">
    <property type="term" value="F:phospholipase activity"/>
    <property type="evidence" value="ECO:0007669"/>
    <property type="project" value="InterPro"/>
</dbReference>
<dbReference type="InterPro" id="IPR001087">
    <property type="entry name" value="GDSL"/>
</dbReference>
<dbReference type="Proteomes" id="UP001209540">
    <property type="component" value="Unassembled WGS sequence"/>
</dbReference>
<dbReference type="AlphaFoldDB" id="A0AAD5PFS7"/>
<keyword evidence="2" id="KW-1185">Reference proteome</keyword>
<organism evidence="1 2">
    <name type="scientific">Phascolomyces articulosus</name>
    <dbReference type="NCBI Taxonomy" id="60185"/>
    <lineage>
        <taxon>Eukaryota</taxon>
        <taxon>Fungi</taxon>
        <taxon>Fungi incertae sedis</taxon>
        <taxon>Mucoromycota</taxon>
        <taxon>Mucoromycotina</taxon>
        <taxon>Mucoromycetes</taxon>
        <taxon>Mucorales</taxon>
        <taxon>Lichtheimiaceae</taxon>
        <taxon>Phascolomyces</taxon>
    </lineage>
</organism>
<dbReference type="PANTHER" id="PTHR21325">
    <property type="entry name" value="PHOSPHOLIPASE B, PLB1"/>
    <property type="match status" value="1"/>
</dbReference>
<dbReference type="EMBL" id="JAIXMP010000009">
    <property type="protein sequence ID" value="KAI9268039.1"/>
    <property type="molecule type" value="Genomic_DNA"/>
</dbReference>
<reference evidence="1" key="2">
    <citation type="submission" date="2023-02" db="EMBL/GenBank/DDBJ databases">
        <authorList>
            <consortium name="DOE Joint Genome Institute"/>
            <person name="Mondo S.J."/>
            <person name="Chang Y."/>
            <person name="Wang Y."/>
            <person name="Ahrendt S."/>
            <person name="Andreopoulos W."/>
            <person name="Barry K."/>
            <person name="Beard J."/>
            <person name="Benny G.L."/>
            <person name="Blankenship S."/>
            <person name="Bonito G."/>
            <person name="Cuomo C."/>
            <person name="Desiro A."/>
            <person name="Gervers K.A."/>
            <person name="Hundley H."/>
            <person name="Kuo A."/>
            <person name="LaButti K."/>
            <person name="Lang B.F."/>
            <person name="Lipzen A."/>
            <person name="O'Donnell K."/>
            <person name="Pangilinan J."/>
            <person name="Reynolds N."/>
            <person name="Sandor L."/>
            <person name="Smith M.W."/>
            <person name="Tsang A."/>
            <person name="Grigoriev I.V."/>
            <person name="Stajich J.E."/>
            <person name="Spatafora J.W."/>
        </authorList>
    </citation>
    <scope>NUCLEOTIDE SEQUENCE</scope>
    <source>
        <strain evidence="1">RSA 2281</strain>
    </source>
</reference>
<name>A0AAD5PFS7_9FUNG</name>
<dbReference type="InterPro" id="IPR038885">
    <property type="entry name" value="PLB1"/>
</dbReference>
<proteinExistence type="predicted"/>
<dbReference type="Pfam" id="PF00657">
    <property type="entry name" value="Lipase_GDSL"/>
    <property type="match status" value="1"/>
</dbReference>
<evidence type="ECO:0000313" key="1">
    <source>
        <dbReference type="EMBL" id="KAI9268039.1"/>
    </source>
</evidence>
<sequence length="414" mass="45123">MNENYQAMSYRAIFIMPISSGKMHLLPSLTFLAFTLVGFQLFSSPVLAVNVTKIDDCPALSPRTGVPKDATDVRADDIKVIAAMGDSIMAGFGMMGSSSIIDTSSFREYRGQSYGIGGDSDAQTMATFTRHFSPDLVGPSLGERSVSLCLTIMFKKVGIFQFGTNTNICFLYTPAKLDGALQHLHLNGAVSGATASSLSNQLDYLIPKMKSLSNDFENDWKLVNIQIGSNDQCASCGLNALDVTAARYGSYVSAAVKRIVENVPNVIVNLIGVFHVSPVYNLTAGQSYCNTIAGQPLNRNLCGCFQGTSSSRRAMDALADSYNDKLIEIYQSYQGKNNTGFGVTYQPNNINIAGFPLEAMSNADCFHPSLISHQWISKIAWNNLFTPRPYKPSVHNFNKNQEILCPGENDRIII</sequence>
<dbReference type="GO" id="GO:0006644">
    <property type="term" value="P:phospholipid metabolic process"/>
    <property type="evidence" value="ECO:0007669"/>
    <property type="project" value="TreeGrafter"/>
</dbReference>
<gene>
    <name evidence="1" type="ORF">BDA99DRAFT_535558</name>
</gene>
<comment type="caution">
    <text evidence="1">The sequence shown here is derived from an EMBL/GenBank/DDBJ whole genome shotgun (WGS) entry which is preliminary data.</text>
</comment>
<protein>
    <submittedName>
        <fullName evidence="1">Uncharacterized protein</fullName>
    </submittedName>
</protein>
<dbReference type="InterPro" id="IPR036514">
    <property type="entry name" value="SGNH_hydro_sf"/>
</dbReference>
<dbReference type="PANTHER" id="PTHR21325:SF31">
    <property type="entry name" value="GH22081P-RELATED"/>
    <property type="match status" value="1"/>
</dbReference>
<dbReference type="Gene3D" id="3.40.50.1110">
    <property type="entry name" value="SGNH hydrolase"/>
    <property type="match status" value="1"/>
</dbReference>
<evidence type="ECO:0000313" key="2">
    <source>
        <dbReference type="Proteomes" id="UP001209540"/>
    </source>
</evidence>
<accession>A0AAD5PFS7</accession>